<dbReference type="Gene3D" id="1.10.10.10">
    <property type="entry name" value="Winged helix-like DNA-binding domain superfamily/Winged helix DNA-binding domain"/>
    <property type="match status" value="1"/>
</dbReference>
<dbReference type="InterPro" id="IPR043129">
    <property type="entry name" value="ATPase_NBD"/>
</dbReference>
<gene>
    <name evidence="1" type="ORF">S01H4_46865</name>
</gene>
<dbReference type="InterPro" id="IPR036390">
    <property type="entry name" value="WH_DNA-bd_sf"/>
</dbReference>
<name>X1BEY1_9ZZZZ</name>
<organism evidence="1">
    <name type="scientific">marine sediment metagenome</name>
    <dbReference type="NCBI Taxonomy" id="412755"/>
    <lineage>
        <taxon>unclassified sequences</taxon>
        <taxon>metagenomes</taxon>
        <taxon>ecological metagenomes</taxon>
    </lineage>
</organism>
<protein>
    <recommendedName>
        <fullName evidence="2">HTH marR-type domain-containing protein</fullName>
    </recommendedName>
</protein>
<dbReference type="EMBL" id="BART01026236">
    <property type="protein sequence ID" value="GAG94469.1"/>
    <property type="molecule type" value="Genomic_DNA"/>
</dbReference>
<feature type="non-terminal residue" evidence="1">
    <location>
        <position position="279"/>
    </location>
</feature>
<feature type="non-terminal residue" evidence="1">
    <location>
        <position position="1"/>
    </location>
</feature>
<evidence type="ECO:0008006" key="2">
    <source>
        <dbReference type="Google" id="ProtNLM"/>
    </source>
</evidence>
<dbReference type="Pfam" id="PF00480">
    <property type="entry name" value="ROK"/>
    <property type="match status" value="1"/>
</dbReference>
<dbReference type="InterPro" id="IPR000600">
    <property type="entry name" value="ROK"/>
</dbReference>
<evidence type="ECO:0000313" key="1">
    <source>
        <dbReference type="EMBL" id="GAG94469.1"/>
    </source>
</evidence>
<dbReference type="AlphaFoldDB" id="X1BEY1"/>
<dbReference type="PANTHER" id="PTHR18964">
    <property type="entry name" value="ROK (REPRESSOR, ORF, KINASE) FAMILY"/>
    <property type="match status" value="1"/>
</dbReference>
<dbReference type="PANTHER" id="PTHR18964:SF149">
    <property type="entry name" value="BIFUNCTIONAL UDP-N-ACETYLGLUCOSAMINE 2-EPIMERASE_N-ACETYLMANNOSAMINE KINASE"/>
    <property type="match status" value="1"/>
</dbReference>
<dbReference type="Gene3D" id="3.30.420.40">
    <property type="match status" value="2"/>
</dbReference>
<comment type="caution">
    <text evidence="1">The sequence shown here is derived from an EMBL/GenBank/DDBJ whole genome shotgun (WGS) entry which is preliminary data.</text>
</comment>
<dbReference type="CDD" id="cd23763">
    <property type="entry name" value="ASKHA_ATPase_ROK"/>
    <property type="match status" value="1"/>
</dbReference>
<dbReference type="InterPro" id="IPR036388">
    <property type="entry name" value="WH-like_DNA-bd_sf"/>
</dbReference>
<proteinExistence type="predicted"/>
<sequence length="279" mass="30608">TRTLIAKDLKVSAPTVSKIIDKLIAENYVVEIGKSESAGGKRAIRLEFNSKFGSVIGVDLGKDRIRMANSDMSVNILDKHVGFEIYNEDEDLLEKVIKEINAFIKKVSSINKNIPLKAICIGVPADIETETGGIISAPLFKKWDKLNLREIFTERLGTEVFVENSKNISTIGEKNKGEGKIYNNLVFLEVGEGIGAGIVINNQLYRGFSFSAGEVGFIVDGIENLSTTHTAKGYMENVVSPRNIKKEAIRLISEGNESLIRNIVSNDLSKIDSGITCRA</sequence>
<dbReference type="SUPFAM" id="SSF53067">
    <property type="entry name" value="Actin-like ATPase domain"/>
    <property type="match status" value="1"/>
</dbReference>
<reference evidence="1" key="1">
    <citation type="journal article" date="2014" name="Front. Microbiol.">
        <title>High frequency of phylogenetically diverse reductive dehalogenase-homologous genes in deep subseafloor sedimentary metagenomes.</title>
        <authorList>
            <person name="Kawai M."/>
            <person name="Futagami T."/>
            <person name="Toyoda A."/>
            <person name="Takaki Y."/>
            <person name="Nishi S."/>
            <person name="Hori S."/>
            <person name="Arai W."/>
            <person name="Tsubouchi T."/>
            <person name="Morono Y."/>
            <person name="Uchiyama I."/>
            <person name="Ito T."/>
            <person name="Fujiyama A."/>
            <person name="Inagaki F."/>
            <person name="Takami H."/>
        </authorList>
    </citation>
    <scope>NUCLEOTIDE SEQUENCE</scope>
    <source>
        <strain evidence="1">Expedition CK06-06</strain>
    </source>
</reference>
<dbReference type="SUPFAM" id="SSF46785">
    <property type="entry name" value="Winged helix' DNA-binding domain"/>
    <property type="match status" value="1"/>
</dbReference>
<accession>X1BEY1</accession>